<evidence type="ECO:0000259" key="9">
    <source>
        <dbReference type="Pfam" id="PF01699"/>
    </source>
</evidence>
<evidence type="ECO:0000313" key="10">
    <source>
        <dbReference type="EMBL" id="KAG5644949.1"/>
    </source>
</evidence>
<dbReference type="AlphaFoldDB" id="A0A9P7G6W4"/>
<dbReference type="InterPro" id="IPR004713">
    <property type="entry name" value="CaH_exchang"/>
</dbReference>
<keyword evidence="2" id="KW-0813">Transport</keyword>
<reference evidence="10" key="1">
    <citation type="submission" date="2020-07" db="EMBL/GenBank/DDBJ databases">
        <authorList>
            <person name="Nieuwenhuis M."/>
            <person name="Van De Peppel L.J.J."/>
        </authorList>
    </citation>
    <scope>NUCLEOTIDE SEQUENCE</scope>
    <source>
        <strain evidence="10">AP01</strain>
        <tissue evidence="10">Mycelium</tissue>
    </source>
</reference>
<keyword evidence="11" id="KW-1185">Reference proteome</keyword>
<dbReference type="EMBL" id="JABCKV010000054">
    <property type="protein sequence ID" value="KAG5644949.1"/>
    <property type="molecule type" value="Genomic_DNA"/>
</dbReference>
<dbReference type="OrthoDB" id="1699231at2759"/>
<evidence type="ECO:0000256" key="3">
    <source>
        <dbReference type="ARBA" id="ARBA00022692"/>
    </source>
</evidence>
<feature type="domain" description="Sodium/calcium exchanger membrane region" evidence="9">
    <location>
        <begin position="313"/>
        <end position="470"/>
    </location>
</feature>
<feature type="compositionally biased region" description="Polar residues" evidence="7">
    <location>
        <begin position="23"/>
        <end position="35"/>
    </location>
</feature>
<dbReference type="Proteomes" id="UP000775547">
    <property type="component" value="Unassembled WGS sequence"/>
</dbReference>
<name>A0A9P7G6W4_9AGAR</name>
<evidence type="ECO:0000256" key="1">
    <source>
        <dbReference type="ARBA" id="ARBA00004127"/>
    </source>
</evidence>
<feature type="transmembrane region" description="Helical" evidence="8">
    <location>
        <begin position="175"/>
        <end position="196"/>
    </location>
</feature>
<dbReference type="GO" id="GO:0000329">
    <property type="term" value="C:fungal-type vacuole membrane"/>
    <property type="evidence" value="ECO:0007669"/>
    <property type="project" value="TreeGrafter"/>
</dbReference>
<keyword evidence="6 8" id="KW-0472">Membrane</keyword>
<reference evidence="10" key="2">
    <citation type="submission" date="2021-10" db="EMBL/GenBank/DDBJ databases">
        <title>Phylogenomics reveals ancestral predisposition of the termite-cultivated fungus Termitomyces towards a domesticated lifestyle.</title>
        <authorList>
            <person name="Auxier B."/>
            <person name="Grum-Grzhimaylo A."/>
            <person name="Cardenas M.E."/>
            <person name="Lodge J.D."/>
            <person name="Laessoe T."/>
            <person name="Pedersen O."/>
            <person name="Smith M.E."/>
            <person name="Kuyper T.W."/>
            <person name="Franco-Molano E.A."/>
            <person name="Baroni T.J."/>
            <person name="Aanen D.K."/>
        </authorList>
    </citation>
    <scope>NUCLEOTIDE SEQUENCE</scope>
    <source>
        <strain evidence="10">AP01</strain>
        <tissue evidence="10">Mycelium</tissue>
    </source>
</reference>
<evidence type="ECO:0000256" key="7">
    <source>
        <dbReference type="SAM" id="MobiDB-lite"/>
    </source>
</evidence>
<dbReference type="GO" id="GO:0015369">
    <property type="term" value="F:calcium:proton antiporter activity"/>
    <property type="evidence" value="ECO:0007669"/>
    <property type="project" value="TreeGrafter"/>
</dbReference>
<dbReference type="GO" id="GO:0006874">
    <property type="term" value="P:intracellular calcium ion homeostasis"/>
    <property type="evidence" value="ECO:0007669"/>
    <property type="project" value="TreeGrafter"/>
</dbReference>
<feature type="region of interest" description="Disordered" evidence="7">
    <location>
        <begin position="21"/>
        <end position="48"/>
    </location>
</feature>
<keyword evidence="3 8" id="KW-0812">Transmembrane</keyword>
<feature type="transmembrane region" description="Helical" evidence="8">
    <location>
        <begin position="424"/>
        <end position="444"/>
    </location>
</feature>
<protein>
    <recommendedName>
        <fullName evidence="9">Sodium/calcium exchanger membrane region domain-containing protein</fullName>
    </recommendedName>
</protein>
<gene>
    <name evidence="10" type="ORF">DXG03_007414</name>
</gene>
<feature type="region of interest" description="Disordered" evidence="7">
    <location>
        <begin position="498"/>
        <end position="520"/>
    </location>
</feature>
<evidence type="ECO:0000256" key="4">
    <source>
        <dbReference type="ARBA" id="ARBA00022989"/>
    </source>
</evidence>
<evidence type="ECO:0000256" key="6">
    <source>
        <dbReference type="ARBA" id="ARBA00023136"/>
    </source>
</evidence>
<dbReference type="InterPro" id="IPR004837">
    <property type="entry name" value="NaCa_Exmemb"/>
</dbReference>
<keyword evidence="4 8" id="KW-1133">Transmembrane helix</keyword>
<comment type="caution">
    <text evidence="10">The sequence shown here is derived from an EMBL/GenBank/DDBJ whole genome shotgun (WGS) entry which is preliminary data.</text>
</comment>
<organism evidence="10 11">
    <name type="scientific">Asterophora parasitica</name>
    <dbReference type="NCBI Taxonomy" id="117018"/>
    <lineage>
        <taxon>Eukaryota</taxon>
        <taxon>Fungi</taxon>
        <taxon>Dikarya</taxon>
        <taxon>Basidiomycota</taxon>
        <taxon>Agaricomycotina</taxon>
        <taxon>Agaricomycetes</taxon>
        <taxon>Agaricomycetidae</taxon>
        <taxon>Agaricales</taxon>
        <taxon>Tricholomatineae</taxon>
        <taxon>Lyophyllaceae</taxon>
        <taxon>Asterophora</taxon>
    </lineage>
</organism>
<accession>A0A9P7G6W4</accession>
<feature type="transmembrane region" description="Helical" evidence="8">
    <location>
        <begin position="456"/>
        <end position="473"/>
    </location>
</feature>
<dbReference type="PANTHER" id="PTHR31503">
    <property type="entry name" value="VACUOLAR CALCIUM ION TRANSPORTER"/>
    <property type="match status" value="1"/>
</dbReference>
<dbReference type="Pfam" id="PF01699">
    <property type="entry name" value="Na_Ca_ex"/>
    <property type="match status" value="1"/>
</dbReference>
<feature type="transmembrane region" description="Helical" evidence="8">
    <location>
        <begin position="347"/>
        <end position="370"/>
    </location>
</feature>
<dbReference type="PANTHER" id="PTHR31503:SF22">
    <property type="entry name" value="VACUOLAR CALCIUM ION TRANSPORTER"/>
    <property type="match status" value="1"/>
</dbReference>
<feature type="transmembrane region" description="Helical" evidence="8">
    <location>
        <begin position="208"/>
        <end position="227"/>
    </location>
</feature>
<evidence type="ECO:0000256" key="5">
    <source>
        <dbReference type="ARBA" id="ARBA00023065"/>
    </source>
</evidence>
<evidence type="ECO:0000313" key="11">
    <source>
        <dbReference type="Proteomes" id="UP000775547"/>
    </source>
</evidence>
<evidence type="ECO:0000256" key="8">
    <source>
        <dbReference type="SAM" id="Phobius"/>
    </source>
</evidence>
<comment type="subcellular location">
    <subcellularLocation>
        <location evidence="1">Endomembrane system</location>
        <topology evidence="1">Multi-pass membrane protein</topology>
    </subcellularLocation>
</comment>
<feature type="transmembrane region" description="Helical" evidence="8">
    <location>
        <begin position="307"/>
        <end position="327"/>
    </location>
</feature>
<dbReference type="GO" id="GO:0012505">
    <property type="term" value="C:endomembrane system"/>
    <property type="evidence" value="ECO:0007669"/>
    <property type="project" value="UniProtKB-SubCell"/>
</dbReference>
<proteinExistence type="predicted"/>
<feature type="transmembrane region" description="Helical" evidence="8">
    <location>
        <begin position="399"/>
        <end position="418"/>
    </location>
</feature>
<evidence type="ECO:0000256" key="2">
    <source>
        <dbReference type="ARBA" id="ARBA00022448"/>
    </source>
</evidence>
<sequence length="553" mass="61111">MEANGTSHRQRALELLTRYATAGSKSNRPRSSIATSGHGVEGSGHSIWSDHARNTRHITIQGGVDSLFNHVDLGHPSIPAPAYMARPFSVNLTGPNNNVEVLWSARDADAESQYSTETATETPPGRLARLSRVFAKPFSAWQKFNGEGRAKIGWVASLMAFIRLKLLQSTITGIVLLRLLLVPGFSFLTGGVGVLTQDLHPHIVQMNNTLLTIGALTLLLPAAYFSALDRTVPAGIINVGPAVSDGVRGDFLKLSRGLAVFLLIIYVSARVYLHKPPGKTESLHDHPNAPASFKADVKKLEEEEPELNPWFCVIMLLVAVVMLGVTAEFLAGSVNPLRQLSGIRQEWFGIFLLPLVSFSADGVLSTFYFFRRHIRNNRGYPQNDHPSCTELAQGRSIDLGIQFLLFWMPVLVLLAWFSHKPLSLLFDVFEVAVLLGACFLVTYVTADSKTNWAEGLMMVTFYLMIATTVWFYPGQTDVMHMLSCVSVEASLNAPPRDFRTGQKPLGARPSVVKPRASNPDMNSRNAEMKILNARLQKLLDLHDVLEKRWPESF</sequence>
<keyword evidence="5" id="KW-0406">Ion transport</keyword>